<evidence type="ECO:0000313" key="10">
    <source>
        <dbReference type="Proteomes" id="UP000220106"/>
    </source>
</evidence>
<feature type="transmembrane region" description="Helical" evidence="6">
    <location>
        <begin position="6"/>
        <end position="32"/>
    </location>
</feature>
<dbReference type="InterPro" id="IPR003834">
    <property type="entry name" value="Cyt_c_assmbl_TM_dom"/>
</dbReference>
<keyword evidence="3 6" id="KW-0812">Transmembrane</keyword>
<dbReference type="Proteomes" id="UP000260457">
    <property type="component" value="Chromosome"/>
</dbReference>
<feature type="transmembrane region" description="Helical" evidence="6">
    <location>
        <begin position="196"/>
        <end position="214"/>
    </location>
</feature>
<dbReference type="InterPro" id="IPR051790">
    <property type="entry name" value="Cytochrome_c-biogenesis_DsbD"/>
</dbReference>
<dbReference type="GO" id="GO:0016020">
    <property type="term" value="C:membrane"/>
    <property type="evidence" value="ECO:0007669"/>
    <property type="project" value="UniProtKB-SubCell"/>
</dbReference>
<feature type="transmembrane region" description="Helical" evidence="6">
    <location>
        <begin position="53"/>
        <end position="81"/>
    </location>
</feature>
<proteinExistence type="inferred from homology"/>
<sequence length="235" mass="26500">MVDLNIFLAFSAGILSFISPCCLPLYPAFLSYITGFSVSELKEESNKLNRKALFHTFFFLVGFSIIFVVLGLSTSFFYELFYEYIDFIRQAGAILIVMFGLIIVGVFQPKFLMMDRKITFKSRPAGYLGSVLIGIGYAAGWTPCVGPILGAVMTLGLYTGQGLLYMIAYILGFSIPFFIMSFFIGKSGWIRKYNHNFTKIGGYFTIVMGVFLFFDWMTNMTSFLTNYVFGGFMGF</sequence>
<dbReference type="AlphaFoldDB" id="A0AAX0S626"/>
<evidence type="ECO:0000313" key="8">
    <source>
        <dbReference type="EMBL" id="AXN38073.1"/>
    </source>
</evidence>
<reference evidence="8 11" key="2">
    <citation type="submission" date="2018-07" db="EMBL/GenBank/DDBJ databases">
        <title>The molecular basis for the intramolecular migration of carboxyl group in the catabolism of para-hydroxybenzoate via gentisate.</title>
        <authorList>
            <person name="Zhao H."/>
            <person name="Xu Y."/>
            <person name="Lin S."/>
            <person name="Spain J.C."/>
            <person name="Zhou N.-Y."/>
        </authorList>
    </citation>
    <scope>NUCLEOTIDE SEQUENCE [LARGE SCALE GENOMIC DNA]</scope>
    <source>
        <strain evidence="8 11">PHB-7a</strain>
    </source>
</reference>
<keyword evidence="11" id="KW-1185">Reference proteome</keyword>
<dbReference type="Pfam" id="PF02683">
    <property type="entry name" value="DsbD_TM"/>
    <property type="match status" value="1"/>
</dbReference>
<feature type="transmembrane region" description="Helical" evidence="6">
    <location>
        <begin position="87"/>
        <end position="107"/>
    </location>
</feature>
<accession>A0AAX0S626</accession>
<dbReference type="PANTHER" id="PTHR31272">
    <property type="entry name" value="CYTOCHROME C-TYPE BIOGENESIS PROTEIN HI_1454-RELATED"/>
    <property type="match status" value="1"/>
</dbReference>
<evidence type="ECO:0000313" key="11">
    <source>
        <dbReference type="Proteomes" id="UP000260457"/>
    </source>
</evidence>
<organism evidence="9 10">
    <name type="scientific">Peribacillus butanolivorans</name>
    <dbReference type="NCBI Taxonomy" id="421767"/>
    <lineage>
        <taxon>Bacteria</taxon>
        <taxon>Bacillati</taxon>
        <taxon>Bacillota</taxon>
        <taxon>Bacilli</taxon>
        <taxon>Bacillales</taxon>
        <taxon>Bacillaceae</taxon>
        <taxon>Peribacillus</taxon>
    </lineage>
</organism>
<protein>
    <submittedName>
        <fullName evidence="8 9">Cytochrome C biogenesis protein CcdA</fullName>
    </submittedName>
</protein>
<evidence type="ECO:0000259" key="7">
    <source>
        <dbReference type="Pfam" id="PF02683"/>
    </source>
</evidence>
<evidence type="ECO:0000256" key="5">
    <source>
        <dbReference type="ARBA" id="ARBA00023136"/>
    </source>
</evidence>
<gene>
    <name evidence="9" type="ORF">CN689_09100</name>
    <name evidence="8" type="ORF">DTO10_06265</name>
</gene>
<comment type="subcellular location">
    <subcellularLocation>
        <location evidence="1">Membrane</location>
        <topology evidence="1">Multi-pass membrane protein</topology>
    </subcellularLocation>
</comment>
<feature type="transmembrane region" description="Helical" evidence="6">
    <location>
        <begin position="127"/>
        <end position="157"/>
    </location>
</feature>
<evidence type="ECO:0000256" key="6">
    <source>
        <dbReference type="SAM" id="Phobius"/>
    </source>
</evidence>
<dbReference type="KEGG" id="pbut:DTO10_06265"/>
<evidence type="ECO:0000256" key="3">
    <source>
        <dbReference type="ARBA" id="ARBA00022692"/>
    </source>
</evidence>
<comment type="similarity">
    <text evidence="2">Belongs to the DsbD family.</text>
</comment>
<dbReference type="GO" id="GO:0017004">
    <property type="term" value="P:cytochrome complex assembly"/>
    <property type="evidence" value="ECO:0007669"/>
    <property type="project" value="InterPro"/>
</dbReference>
<feature type="transmembrane region" description="Helical" evidence="6">
    <location>
        <begin position="163"/>
        <end position="184"/>
    </location>
</feature>
<evidence type="ECO:0000313" key="9">
    <source>
        <dbReference type="EMBL" id="PEJ34289.1"/>
    </source>
</evidence>
<evidence type="ECO:0000256" key="4">
    <source>
        <dbReference type="ARBA" id="ARBA00022989"/>
    </source>
</evidence>
<evidence type="ECO:0000256" key="2">
    <source>
        <dbReference type="ARBA" id="ARBA00006143"/>
    </source>
</evidence>
<keyword evidence="4 6" id="KW-1133">Transmembrane helix</keyword>
<dbReference type="EMBL" id="CP030926">
    <property type="protein sequence ID" value="AXN38073.1"/>
    <property type="molecule type" value="Genomic_DNA"/>
</dbReference>
<reference evidence="9 10" key="1">
    <citation type="submission" date="2017-09" db="EMBL/GenBank/DDBJ databases">
        <title>Large-scale bioinformatics analysis of Bacillus genomes uncovers conserved roles of natural products in bacterial physiology.</title>
        <authorList>
            <consortium name="Agbiome Team Llc"/>
            <person name="Bleich R.M."/>
            <person name="Kirk G.J."/>
            <person name="Santa Maria K.C."/>
            <person name="Allen S.E."/>
            <person name="Farag S."/>
            <person name="Shank E.A."/>
            <person name="Bowers A."/>
        </authorList>
    </citation>
    <scope>NUCLEOTIDE SEQUENCE [LARGE SCALE GENOMIC DNA]</scope>
    <source>
        <strain evidence="9 10">AFS003229</strain>
    </source>
</reference>
<dbReference type="Proteomes" id="UP000220106">
    <property type="component" value="Unassembled WGS sequence"/>
</dbReference>
<name>A0AAX0S626_9BACI</name>
<dbReference type="PANTHER" id="PTHR31272:SF4">
    <property type="entry name" value="CYTOCHROME C-TYPE BIOGENESIS PROTEIN HI_1454-RELATED"/>
    <property type="match status" value="1"/>
</dbReference>
<keyword evidence="5 6" id="KW-0472">Membrane</keyword>
<dbReference type="RefSeq" id="WP_098175638.1">
    <property type="nucleotide sequence ID" value="NZ_CP030926.1"/>
</dbReference>
<evidence type="ECO:0000256" key="1">
    <source>
        <dbReference type="ARBA" id="ARBA00004141"/>
    </source>
</evidence>
<dbReference type="EMBL" id="NUEQ01000014">
    <property type="protein sequence ID" value="PEJ34289.1"/>
    <property type="molecule type" value="Genomic_DNA"/>
</dbReference>
<feature type="domain" description="Cytochrome C biogenesis protein transmembrane" evidence="7">
    <location>
        <begin position="6"/>
        <end position="186"/>
    </location>
</feature>